<dbReference type="InterPro" id="IPR016032">
    <property type="entry name" value="Sig_transdc_resp-reg_C-effctor"/>
</dbReference>
<dbReference type="InterPro" id="IPR036388">
    <property type="entry name" value="WH-like_DNA-bd_sf"/>
</dbReference>
<accession>A0A4Q1S939</accession>
<dbReference type="SUPFAM" id="SSF52172">
    <property type="entry name" value="CheY-like"/>
    <property type="match status" value="1"/>
</dbReference>
<evidence type="ECO:0000313" key="10">
    <source>
        <dbReference type="EMBL" id="RXS93415.1"/>
    </source>
</evidence>
<organism evidence="10 11">
    <name type="scientific">Silvibacterium dinghuense</name>
    <dbReference type="NCBI Taxonomy" id="1560006"/>
    <lineage>
        <taxon>Bacteria</taxon>
        <taxon>Pseudomonadati</taxon>
        <taxon>Acidobacteriota</taxon>
        <taxon>Terriglobia</taxon>
        <taxon>Terriglobales</taxon>
        <taxon>Acidobacteriaceae</taxon>
        <taxon>Silvibacterium</taxon>
    </lineage>
</organism>
<dbReference type="CDD" id="cd00383">
    <property type="entry name" value="trans_reg_C"/>
    <property type="match status" value="1"/>
</dbReference>
<keyword evidence="5" id="KW-0804">Transcription</keyword>
<evidence type="ECO:0000256" key="6">
    <source>
        <dbReference type="PROSITE-ProRule" id="PRU00169"/>
    </source>
</evidence>
<feature type="domain" description="OmpR/PhoB-type" evidence="9">
    <location>
        <begin position="137"/>
        <end position="238"/>
    </location>
</feature>
<evidence type="ECO:0000256" key="2">
    <source>
        <dbReference type="ARBA" id="ARBA00023012"/>
    </source>
</evidence>
<dbReference type="Gene3D" id="1.10.10.10">
    <property type="entry name" value="Winged helix-like DNA-binding domain superfamily/Winged helix DNA-binding domain"/>
    <property type="match status" value="1"/>
</dbReference>
<dbReference type="Pfam" id="PF00486">
    <property type="entry name" value="Trans_reg_C"/>
    <property type="match status" value="1"/>
</dbReference>
<evidence type="ECO:0000256" key="5">
    <source>
        <dbReference type="ARBA" id="ARBA00023163"/>
    </source>
</evidence>
<dbReference type="PROSITE" id="PS51755">
    <property type="entry name" value="OMPR_PHOB"/>
    <property type="match status" value="1"/>
</dbReference>
<evidence type="ECO:0000256" key="1">
    <source>
        <dbReference type="ARBA" id="ARBA00022553"/>
    </source>
</evidence>
<dbReference type="SMART" id="SM00448">
    <property type="entry name" value="REC"/>
    <property type="match status" value="1"/>
</dbReference>
<reference evidence="10 11" key="1">
    <citation type="journal article" date="2016" name="Int. J. Syst. Evol. Microbiol.">
        <title>Acidipila dinghuensis sp. nov., an acidobacterium isolated from forest soil.</title>
        <authorList>
            <person name="Jiang Y.W."/>
            <person name="Wang J."/>
            <person name="Chen M.H."/>
            <person name="Lv Y.Y."/>
            <person name="Qiu L.H."/>
        </authorList>
    </citation>
    <scope>NUCLEOTIDE SEQUENCE [LARGE SCALE GENOMIC DNA]</scope>
    <source>
        <strain evidence="10 11">DHOF10</strain>
    </source>
</reference>
<feature type="modified residue" description="4-aspartylphosphate" evidence="6">
    <location>
        <position position="61"/>
    </location>
</feature>
<feature type="DNA-binding region" description="OmpR/PhoB-type" evidence="7">
    <location>
        <begin position="137"/>
        <end position="238"/>
    </location>
</feature>
<dbReference type="RefSeq" id="WP_129209958.1">
    <property type="nucleotide sequence ID" value="NZ_BMGU01000002.1"/>
</dbReference>
<dbReference type="GO" id="GO:0000156">
    <property type="term" value="F:phosphorelay response regulator activity"/>
    <property type="evidence" value="ECO:0007669"/>
    <property type="project" value="TreeGrafter"/>
</dbReference>
<dbReference type="GO" id="GO:0005829">
    <property type="term" value="C:cytosol"/>
    <property type="evidence" value="ECO:0007669"/>
    <property type="project" value="TreeGrafter"/>
</dbReference>
<gene>
    <name evidence="10" type="ORF">ESZ00_18900</name>
</gene>
<evidence type="ECO:0000256" key="3">
    <source>
        <dbReference type="ARBA" id="ARBA00023015"/>
    </source>
</evidence>
<dbReference type="AlphaFoldDB" id="A0A4Q1S939"/>
<dbReference type="SMART" id="SM00862">
    <property type="entry name" value="Trans_reg_C"/>
    <property type="match status" value="1"/>
</dbReference>
<dbReference type="GO" id="GO:0032993">
    <property type="term" value="C:protein-DNA complex"/>
    <property type="evidence" value="ECO:0007669"/>
    <property type="project" value="TreeGrafter"/>
</dbReference>
<evidence type="ECO:0000256" key="4">
    <source>
        <dbReference type="ARBA" id="ARBA00023125"/>
    </source>
</evidence>
<dbReference type="InterPro" id="IPR001867">
    <property type="entry name" value="OmpR/PhoB-type_DNA-bd"/>
</dbReference>
<dbReference type="InterPro" id="IPR039420">
    <property type="entry name" value="WalR-like"/>
</dbReference>
<keyword evidence="4 7" id="KW-0238">DNA-binding</keyword>
<dbReference type="Gene3D" id="3.40.50.2300">
    <property type="match status" value="1"/>
</dbReference>
<dbReference type="InterPro" id="IPR001789">
    <property type="entry name" value="Sig_transdc_resp-reg_receiver"/>
</dbReference>
<dbReference type="Proteomes" id="UP000290253">
    <property type="component" value="Unassembled WGS sequence"/>
</dbReference>
<keyword evidence="2" id="KW-0902">Two-component regulatory system</keyword>
<dbReference type="PANTHER" id="PTHR48111:SF4">
    <property type="entry name" value="DNA-BINDING DUAL TRANSCRIPTIONAL REGULATOR OMPR"/>
    <property type="match status" value="1"/>
</dbReference>
<comment type="caution">
    <text evidence="10">The sequence shown here is derived from an EMBL/GenBank/DDBJ whole genome shotgun (WGS) entry which is preliminary data.</text>
</comment>
<protein>
    <submittedName>
        <fullName evidence="10">Response regulator transcription factor</fullName>
    </submittedName>
</protein>
<keyword evidence="1 6" id="KW-0597">Phosphoprotein</keyword>
<sequence length="240" mass="27171">MSASPGPAELDTVLLIDDDVELCRMLQDYLSRHGWSVSMAHRGSSGLTAALEMRHGLIVLDVMLPDFDGFELLRRLRHSADADVYVLLLTARGEEIDRIVGLELGADDYLPKPFNPRELLARMRAIVRRGAPRSTSSEEPHAPTASFTIDHAVRTIRYADQALELTDLEFDLLHHFLTHPSEVLNREQLVERILERPYRPLDRSLDMLVSRLRRKLEALPGFSGGIKAVRSNGYLFYLES</sequence>
<evidence type="ECO:0000259" key="8">
    <source>
        <dbReference type="PROSITE" id="PS50110"/>
    </source>
</evidence>
<dbReference type="GO" id="GO:0006355">
    <property type="term" value="P:regulation of DNA-templated transcription"/>
    <property type="evidence" value="ECO:0007669"/>
    <property type="project" value="InterPro"/>
</dbReference>
<dbReference type="InterPro" id="IPR011006">
    <property type="entry name" value="CheY-like_superfamily"/>
</dbReference>
<evidence type="ECO:0000313" key="11">
    <source>
        <dbReference type="Proteomes" id="UP000290253"/>
    </source>
</evidence>
<dbReference type="EMBL" id="SDMK01000005">
    <property type="protein sequence ID" value="RXS93415.1"/>
    <property type="molecule type" value="Genomic_DNA"/>
</dbReference>
<dbReference type="PANTHER" id="PTHR48111">
    <property type="entry name" value="REGULATOR OF RPOS"/>
    <property type="match status" value="1"/>
</dbReference>
<evidence type="ECO:0000256" key="7">
    <source>
        <dbReference type="PROSITE-ProRule" id="PRU01091"/>
    </source>
</evidence>
<dbReference type="PROSITE" id="PS50110">
    <property type="entry name" value="RESPONSE_REGULATORY"/>
    <property type="match status" value="1"/>
</dbReference>
<dbReference type="OrthoDB" id="9793321at2"/>
<dbReference type="GO" id="GO:0000976">
    <property type="term" value="F:transcription cis-regulatory region binding"/>
    <property type="evidence" value="ECO:0007669"/>
    <property type="project" value="TreeGrafter"/>
</dbReference>
<keyword evidence="11" id="KW-1185">Reference proteome</keyword>
<dbReference type="Pfam" id="PF00072">
    <property type="entry name" value="Response_reg"/>
    <property type="match status" value="1"/>
</dbReference>
<feature type="domain" description="Response regulatory" evidence="8">
    <location>
        <begin position="12"/>
        <end position="127"/>
    </location>
</feature>
<name>A0A4Q1S939_9BACT</name>
<dbReference type="SUPFAM" id="SSF46894">
    <property type="entry name" value="C-terminal effector domain of the bipartite response regulators"/>
    <property type="match status" value="1"/>
</dbReference>
<keyword evidence="3" id="KW-0805">Transcription regulation</keyword>
<evidence type="ECO:0000259" key="9">
    <source>
        <dbReference type="PROSITE" id="PS51755"/>
    </source>
</evidence>
<proteinExistence type="predicted"/>
<dbReference type="Gene3D" id="6.10.250.690">
    <property type="match status" value="1"/>
</dbReference>